<sequence>MDTTRNKHPLSIPEIVLTIGKLIPLWVQAHYKGETVWYFRPKDLVAASAVNSLFHTLFTPILRTVFAYPADNSLKKNVESPESCEAVIDGVPAAAIYCIMKSSVVFIDSDSNKDQKPSC</sequence>
<accession>A0A9P7XVG4</accession>
<organism evidence="1 2">
    <name type="scientific">Linnemannia hyalina</name>
    <dbReference type="NCBI Taxonomy" id="64524"/>
    <lineage>
        <taxon>Eukaryota</taxon>
        <taxon>Fungi</taxon>
        <taxon>Fungi incertae sedis</taxon>
        <taxon>Mucoromycota</taxon>
        <taxon>Mortierellomycotina</taxon>
        <taxon>Mortierellomycetes</taxon>
        <taxon>Mortierellales</taxon>
        <taxon>Mortierellaceae</taxon>
        <taxon>Linnemannia</taxon>
    </lineage>
</organism>
<dbReference type="OrthoDB" id="2384330at2759"/>
<proteinExistence type="predicted"/>
<evidence type="ECO:0000313" key="1">
    <source>
        <dbReference type="EMBL" id="KAG9066481.1"/>
    </source>
</evidence>
<dbReference type="EMBL" id="JAHRHY010000010">
    <property type="protein sequence ID" value="KAG9066481.1"/>
    <property type="molecule type" value="Genomic_DNA"/>
</dbReference>
<protein>
    <submittedName>
        <fullName evidence="1">Uncharacterized protein</fullName>
    </submittedName>
</protein>
<name>A0A9P7XVG4_9FUNG</name>
<gene>
    <name evidence="1" type="ORF">KI688_001708</name>
</gene>
<comment type="caution">
    <text evidence="1">The sequence shown here is derived from an EMBL/GenBank/DDBJ whole genome shotgun (WGS) entry which is preliminary data.</text>
</comment>
<dbReference type="AlphaFoldDB" id="A0A9P7XVG4"/>
<reference evidence="1" key="1">
    <citation type="submission" date="2021-06" db="EMBL/GenBank/DDBJ databases">
        <title>Genome Sequence of Mortierella hyaline Strain SCG-10, a Cold-Adapted, Nitrate-Reducing Fungus Isolated from Soil in Minnesota, USA.</title>
        <authorList>
            <person name="Aldossari N."/>
        </authorList>
    </citation>
    <scope>NUCLEOTIDE SEQUENCE</scope>
    <source>
        <strain evidence="1">SCG-10</strain>
    </source>
</reference>
<keyword evidence="2" id="KW-1185">Reference proteome</keyword>
<dbReference type="Proteomes" id="UP000707451">
    <property type="component" value="Unassembled WGS sequence"/>
</dbReference>
<evidence type="ECO:0000313" key="2">
    <source>
        <dbReference type="Proteomes" id="UP000707451"/>
    </source>
</evidence>